<dbReference type="GO" id="GO:0046872">
    <property type="term" value="F:metal ion binding"/>
    <property type="evidence" value="ECO:0007669"/>
    <property type="project" value="UniProtKB-KW"/>
</dbReference>
<dbReference type="RefSeq" id="XP_044549789.1">
    <property type="nucleotide sequence ID" value="XM_044692418.1"/>
</dbReference>
<dbReference type="PROSITE" id="PS50821">
    <property type="entry name" value="PAZ"/>
    <property type="match status" value="1"/>
</dbReference>
<evidence type="ECO:0000313" key="19">
    <source>
        <dbReference type="Proteomes" id="UP000816034"/>
    </source>
</evidence>
<accession>A0AA88KLX3</accession>
<evidence type="ECO:0000256" key="10">
    <source>
        <dbReference type="ARBA" id="ARBA00023158"/>
    </source>
</evidence>
<proteinExistence type="inferred from homology"/>
<feature type="domain" description="RNase III" evidence="14">
    <location>
        <begin position="1189"/>
        <end position="1332"/>
    </location>
</feature>
<dbReference type="Pfam" id="PF04851">
    <property type="entry name" value="ResIII"/>
    <property type="match status" value="1"/>
</dbReference>
<name>A0AA88KLX3_NAELO</name>
<dbReference type="Proteomes" id="UP000816034">
    <property type="component" value="Unassembled WGS sequence"/>
</dbReference>
<dbReference type="InterPro" id="IPR036085">
    <property type="entry name" value="PAZ_dom_sf"/>
</dbReference>
<evidence type="ECO:0000256" key="6">
    <source>
        <dbReference type="ARBA" id="ARBA00022741"/>
    </source>
</evidence>
<dbReference type="SUPFAM" id="SSF52540">
    <property type="entry name" value="P-loop containing nucleoside triphosphate hydrolases"/>
    <property type="match status" value="1"/>
</dbReference>
<keyword evidence="10" id="KW-0943">RNA-mediated gene silencing</keyword>
<feature type="compositionally biased region" description="Polar residues" evidence="13">
    <location>
        <begin position="21"/>
        <end position="36"/>
    </location>
</feature>
<dbReference type="PROSITE" id="PS50142">
    <property type="entry name" value="RNASE_3_2"/>
    <property type="match status" value="2"/>
</dbReference>
<keyword evidence="6" id="KW-0547">Nucleotide-binding</keyword>
<dbReference type="InterPro" id="IPR036389">
    <property type="entry name" value="RNase_III_sf"/>
</dbReference>
<evidence type="ECO:0000256" key="1">
    <source>
        <dbReference type="ARBA" id="ARBA00001936"/>
    </source>
</evidence>
<dbReference type="Gene3D" id="3.30.160.380">
    <property type="entry name" value="Dicer dimerisation domain"/>
    <property type="match status" value="1"/>
</dbReference>
<evidence type="ECO:0000259" key="17">
    <source>
        <dbReference type="PROSITE" id="PS51194"/>
    </source>
</evidence>
<evidence type="ECO:0000259" key="16">
    <source>
        <dbReference type="PROSITE" id="PS51192"/>
    </source>
</evidence>
<keyword evidence="19" id="KW-1185">Reference proteome</keyword>
<dbReference type="SMART" id="SM00487">
    <property type="entry name" value="DEXDc"/>
    <property type="match status" value="1"/>
</dbReference>
<dbReference type="SMART" id="SM00949">
    <property type="entry name" value="PAZ"/>
    <property type="match status" value="1"/>
</dbReference>
<sequence>MLQRPAGFSSTITPNARDELQNTTLNEGSSSSNSERCIQLQNSNHENAAKKENVAVVLDTGTGKTMIALLLTHYMLFPEKKATTDNSLIVFIAENKILVTQQFNFITNGLKQLQKMDLFNSTENLDMSKQIDSDVDEMCSCYVGGESGLLPKIISQKLLQKKRFIATTAQFLHNMLSHNALKMEQISLLIIDECHHCGEGDHPYKSIMSQFYRPLREELRPKIFGMTASAINCKGNVTEKAIQQKLELEYSLDCKLTTIMSGTDLYNELLEHTNLPEESVILYKHNIDIDSDFVEKFEDFLLHTIKRIVSRKEIMNADDLEGILQKLSVDVLYLYHELGAWAIEEYFNLLFENIEYSTVSPPISIEQQDEHKAMSDAYENFKFLHGKAVVEASSSRHLELQVDKSLKKEIMQSLHTFLQGTETFMESSKTTRLMELLQQNYWSDDGEIFNDWVRGLVFCERRIATVLLSKYCSRNLGLNCDFIVGHNADTGKKSLGLKGAATPSKQQNKIESFRKGLVNCLFCTNVVEEGFDVPACNLVIRFDPFNDYLRAYIQSRGRARKKGSKFIIMIDAEDEKQRIFCSKRKEVHTQMQQLICADHSEERQNFVPTQIPSTEYVTPTGAKATLTSSIQIVNRYYSLRSGSYYEKKPNFEVYEYGGEYITDLPFLITVQYNHVQLLITRYCALKAVKLLHQYKELDDNLFPYDPNQENISIPQQEPVPYDKTKQKSKVPKALDGSNVSTLGSQLEIFLYDILMDDVDTNFQFILPKRIDNEVEDLLRIEIKGSRKVVLQYSTSRVVDAEWVRKSFEHHDFMFRKLSKLSRSNATDEYENSVRQWSFFVLPKNMEEHFTNVPLLDLIKKKRNDNETWIKDMVLETSYNHKIYLANRVRYDLNPNATFSAPEFSSYKDFCEKRWNLVLKDLNQPLVEAYQPKFSSLGRNHTEVHSDSTVMLVPEFVNACSFSVEMMSFIRNIPEILYNLRHRLLTIELSKTLDFYEPLRQLKDVDKTLDGLNLLQEAITAKRTNLKVNYEKLEFYGDTILKYVTCKKLFFSFPDLMPGALSRLKQQLVSNEYLANAFISSNLEKFILTEPLSHGLIVNNLTPFSENSFEDWEEMRNQDMKKKVLADVVESIIGFCYLQFEDMSYVERFLDRIGFRFPDKNNVEYFEAIPSSTKKDVLEKLFKITEREVLSKVEWQISYIFNDKKLLLEALIHASYHSKVNYERFEFLGDAILDMIITKRIIHEFYVKPKNDHSIIPPDLPSMNELRERIIKNQSFTAIANSLRLFDYIIFSGEDITHNILTFITSNDQENVMVKILSDAVESIAAAIYLDNDHCLESVEVVFDTFWEPFLNAEFEKTRIKARQSVQILSALSSEFENTIESSEITLFLMKNMNRDPSIVLNEVLQKYIWLKYPNDGSNLIFQETTIRPEPPTKLDANFIITFIGHSFMGTDRNLKSAKKKAAAATLLFIKDKSNKLYELIDDYIRIHQEIPKTDHDLHQ</sequence>
<protein>
    <submittedName>
        <fullName evidence="18">Uncharacterized protein</fullName>
    </submittedName>
</protein>
<feature type="domain" description="RNase III" evidence="14">
    <location>
        <begin position="1002"/>
        <end position="1140"/>
    </location>
</feature>
<evidence type="ECO:0000259" key="15">
    <source>
        <dbReference type="PROSITE" id="PS50821"/>
    </source>
</evidence>
<dbReference type="SMART" id="SM00535">
    <property type="entry name" value="RIBOc"/>
    <property type="match status" value="2"/>
</dbReference>
<dbReference type="Pfam" id="PF02170">
    <property type="entry name" value="PAZ"/>
    <property type="match status" value="1"/>
</dbReference>
<comment type="cofactor">
    <cofactor evidence="1">
        <name>Mn(2+)</name>
        <dbReference type="ChEBI" id="CHEBI:29035"/>
    </cofactor>
</comment>
<keyword evidence="4" id="KW-0479">Metal-binding</keyword>
<dbReference type="InterPro" id="IPR001650">
    <property type="entry name" value="Helicase_C-like"/>
</dbReference>
<keyword evidence="5" id="KW-0677">Repeat</keyword>
<dbReference type="Gene3D" id="3.40.50.300">
    <property type="entry name" value="P-loop containing nucleotide triphosphate hydrolases"/>
    <property type="match status" value="2"/>
</dbReference>
<dbReference type="PROSITE" id="PS51194">
    <property type="entry name" value="HELICASE_CTER"/>
    <property type="match status" value="1"/>
</dbReference>
<keyword evidence="8" id="KW-0378">Hydrolase</keyword>
<evidence type="ECO:0000256" key="8">
    <source>
        <dbReference type="ARBA" id="ARBA00022801"/>
    </source>
</evidence>
<gene>
    <name evidence="18" type="ORF">C9374_002945</name>
</gene>
<evidence type="ECO:0000256" key="7">
    <source>
        <dbReference type="ARBA" id="ARBA00022759"/>
    </source>
</evidence>
<dbReference type="SMART" id="SM00490">
    <property type="entry name" value="HELICc"/>
    <property type="match status" value="1"/>
</dbReference>
<comment type="cofactor">
    <cofactor evidence="2">
        <name>Mg(2+)</name>
        <dbReference type="ChEBI" id="CHEBI:18420"/>
    </cofactor>
</comment>
<dbReference type="Gene3D" id="2.170.260.10">
    <property type="entry name" value="paz domain"/>
    <property type="match status" value="1"/>
</dbReference>
<dbReference type="CDD" id="cd00593">
    <property type="entry name" value="RIBOc"/>
    <property type="match status" value="2"/>
</dbReference>
<evidence type="ECO:0000256" key="12">
    <source>
        <dbReference type="ARBA" id="ARBA00035116"/>
    </source>
</evidence>
<dbReference type="Pfam" id="PF00636">
    <property type="entry name" value="Ribonuclease_3"/>
    <property type="match status" value="1"/>
</dbReference>
<dbReference type="GeneID" id="68095400"/>
<dbReference type="EMBL" id="PYSW02000017">
    <property type="protein sequence ID" value="KAG2385796.1"/>
    <property type="molecule type" value="Genomic_DNA"/>
</dbReference>
<dbReference type="Pfam" id="PF00271">
    <property type="entry name" value="Helicase_C"/>
    <property type="match status" value="1"/>
</dbReference>
<keyword evidence="9" id="KW-0460">Magnesium</keyword>
<dbReference type="InterPro" id="IPR014001">
    <property type="entry name" value="Helicase_ATP-bd"/>
</dbReference>
<dbReference type="Pfam" id="PF14622">
    <property type="entry name" value="Ribonucleas_3_3"/>
    <property type="match status" value="1"/>
</dbReference>
<dbReference type="InterPro" id="IPR038248">
    <property type="entry name" value="Dicer_dimer_sf"/>
</dbReference>
<keyword evidence="3" id="KW-0540">Nuclease</keyword>
<dbReference type="InterPro" id="IPR006935">
    <property type="entry name" value="Helicase/UvrB_N"/>
</dbReference>
<dbReference type="PROSITE" id="PS51192">
    <property type="entry name" value="HELICASE_ATP_BIND_1"/>
    <property type="match status" value="1"/>
</dbReference>
<evidence type="ECO:0000256" key="2">
    <source>
        <dbReference type="ARBA" id="ARBA00001946"/>
    </source>
</evidence>
<feature type="region of interest" description="Disordered" evidence="13">
    <location>
        <begin position="1"/>
        <end position="36"/>
    </location>
</feature>
<dbReference type="GO" id="GO:0006396">
    <property type="term" value="P:RNA processing"/>
    <property type="evidence" value="ECO:0007669"/>
    <property type="project" value="InterPro"/>
</dbReference>
<evidence type="ECO:0000256" key="5">
    <source>
        <dbReference type="ARBA" id="ARBA00022737"/>
    </source>
</evidence>
<evidence type="ECO:0000256" key="4">
    <source>
        <dbReference type="ARBA" id="ARBA00022723"/>
    </source>
</evidence>
<keyword evidence="7" id="KW-0255">Endonuclease</keyword>
<evidence type="ECO:0000256" key="13">
    <source>
        <dbReference type="SAM" id="MobiDB-lite"/>
    </source>
</evidence>
<evidence type="ECO:0000256" key="9">
    <source>
        <dbReference type="ARBA" id="ARBA00022842"/>
    </source>
</evidence>
<dbReference type="InterPro" id="IPR027417">
    <property type="entry name" value="P-loop_NTPase"/>
</dbReference>
<dbReference type="SUPFAM" id="SSF101690">
    <property type="entry name" value="PAZ domain"/>
    <property type="match status" value="1"/>
</dbReference>
<dbReference type="PANTHER" id="PTHR14950:SF37">
    <property type="entry name" value="ENDORIBONUCLEASE DICER"/>
    <property type="match status" value="1"/>
</dbReference>
<dbReference type="SUPFAM" id="SSF69065">
    <property type="entry name" value="RNase III domain-like"/>
    <property type="match status" value="2"/>
</dbReference>
<evidence type="ECO:0000256" key="11">
    <source>
        <dbReference type="ARBA" id="ARBA00023211"/>
    </source>
</evidence>
<feature type="domain" description="Helicase C-terminal" evidence="17">
    <location>
        <begin position="445"/>
        <end position="595"/>
    </location>
</feature>
<keyword evidence="11" id="KW-0464">Manganese</keyword>
<dbReference type="GO" id="GO:0003677">
    <property type="term" value="F:DNA binding"/>
    <property type="evidence" value="ECO:0007669"/>
    <property type="project" value="InterPro"/>
</dbReference>
<feature type="domain" description="PAZ" evidence="15">
    <location>
        <begin position="853"/>
        <end position="960"/>
    </location>
</feature>
<comment type="similarity">
    <text evidence="12">Belongs to the helicase family. Dicer subfamily.</text>
</comment>
<dbReference type="GO" id="GO:0004525">
    <property type="term" value="F:ribonuclease III activity"/>
    <property type="evidence" value="ECO:0007669"/>
    <property type="project" value="InterPro"/>
</dbReference>
<dbReference type="InterPro" id="IPR003100">
    <property type="entry name" value="PAZ_dom"/>
</dbReference>
<reference evidence="18 19" key="1">
    <citation type="journal article" date="2018" name="BMC Genomics">
        <title>The genome of Naegleria lovaniensis, the basis for a comparative approach to unravel pathogenicity factors of the human pathogenic amoeba N. fowleri.</title>
        <authorList>
            <person name="Liechti N."/>
            <person name="Schurch N."/>
            <person name="Bruggmann R."/>
            <person name="Wittwer M."/>
        </authorList>
    </citation>
    <scope>NUCLEOTIDE SEQUENCE [LARGE SCALE GENOMIC DNA]</scope>
    <source>
        <strain evidence="18 19">ATCC 30569</strain>
    </source>
</reference>
<dbReference type="Gene3D" id="1.10.1520.10">
    <property type="entry name" value="Ribonuclease III domain"/>
    <property type="match status" value="2"/>
</dbReference>
<feature type="domain" description="Helicase ATP-binding" evidence="16">
    <location>
        <begin position="45"/>
        <end position="248"/>
    </location>
</feature>
<dbReference type="PROSITE" id="PS00517">
    <property type="entry name" value="RNASE_3_1"/>
    <property type="match status" value="1"/>
</dbReference>
<dbReference type="InterPro" id="IPR000999">
    <property type="entry name" value="RNase_III_dom"/>
</dbReference>
<organism evidence="18 19">
    <name type="scientific">Naegleria lovaniensis</name>
    <name type="common">Amoeba</name>
    <dbReference type="NCBI Taxonomy" id="51637"/>
    <lineage>
        <taxon>Eukaryota</taxon>
        <taxon>Discoba</taxon>
        <taxon>Heterolobosea</taxon>
        <taxon>Tetramitia</taxon>
        <taxon>Eutetramitia</taxon>
        <taxon>Vahlkampfiidae</taxon>
        <taxon>Naegleria</taxon>
    </lineage>
</organism>
<dbReference type="GO" id="GO:0005524">
    <property type="term" value="F:ATP binding"/>
    <property type="evidence" value="ECO:0007669"/>
    <property type="project" value="InterPro"/>
</dbReference>
<evidence type="ECO:0000256" key="3">
    <source>
        <dbReference type="ARBA" id="ARBA00022722"/>
    </source>
</evidence>
<dbReference type="GO" id="GO:0031047">
    <property type="term" value="P:regulatory ncRNA-mediated gene silencing"/>
    <property type="evidence" value="ECO:0007669"/>
    <property type="project" value="UniProtKB-KW"/>
</dbReference>
<dbReference type="GO" id="GO:0003723">
    <property type="term" value="F:RNA binding"/>
    <property type="evidence" value="ECO:0007669"/>
    <property type="project" value="InterPro"/>
</dbReference>
<dbReference type="PANTHER" id="PTHR14950">
    <property type="entry name" value="DICER-RELATED"/>
    <property type="match status" value="1"/>
</dbReference>
<evidence type="ECO:0000313" key="18">
    <source>
        <dbReference type="EMBL" id="KAG2385796.1"/>
    </source>
</evidence>
<evidence type="ECO:0000259" key="14">
    <source>
        <dbReference type="PROSITE" id="PS50142"/>
    </source>
</evidence>
<comment type="caution">
    <text evidence="18">The sequence shown here is derived from an EMBL/GenBank/DDBJ whole genome shotgun (WGS) entry which is preliminary data.</text>
</comment>